<evidence type="ECO:0000313" key="3">
    <source>
        <dbReference type="Proteomes" id="UP001180020"/>
    </source>
</evidence>
<protein>
    <recommendedName>
        <fullName evidence="4">DUF4283 domain-containing protein</fullName>
    </recommendedName>
</protein>
<dbReference type="AlphaFoldDB" id="A0AAV9D3T0"/>
<reference evidence="2" key="1">
    <citation type="journal article" date="2023" name="Nat. Commun.">
        <title>Diploid and tetraploid genomes of Acorus and the evolution of monocots.</title>
        <authorList>
            <person name="Ma L."/>
            <person name="Liu K.W."/>
            <person name="Li Z."/>
            <person name="Hsiao Y.Y."/>
            <person name="Qi Y."/>
            <person name="Fu T."/>
            <person name="Tang G.D."/>
            <person name="Zhang D."/>
            <person name="Sun W.H."/>
            <person name="Liu D.K."/>
            <person name="Li Y."/>
            <person name="Chen G.Z."/>
            <person name="Liu X.D."/>
            <person name="Liao X.Y."/>
            <person name="Jiang Y.T."/>
            <person name="Yu X."/>
            <person name="Hao Y."/>
            <person name="Huang J."/>
            <person name="Zhao X.W."/>
            <person name="Ke S."/>
            <person name="Chen Y.Y."/>
            <person name="Wu W.L."/>
            <person name="Hsu J.L."/>
            <person name="Lin Y.F."/>
            <person name="Huang M.D."/>
            <person name="Li C.Y."/>
            <person name="Huang L."/>
            <person name="Wang Z.W."/>
            <person name="Zhao X."/>
            <person name="Zhong W.Y."/>
            <person name="Peng D.H."/>
            <person name="Ahmad S."/>
            <person name="Lan S."/>
            <person name="Zhang J.S."/>
            <person name="Tsai W.C."/>
            <person name="Van de Peer Y."/>
            <person name="Liu Z.J."/>
        </authorList>
    </citation>
    <scope>NUCLEOTIDE SEQUENCE</scope>
    <source>
        <strain evidence="2">CP</strain>
    </source>
</reference>
<gene>
    <name evidence="2" type="ORF">QJS10_CPA16g00489</name>
</gene>
<keyword evidence="3" id="KW-1185">Reference proteome</keyword>
<organism evidence="2 3">
    <name type="scientific">Acorus calamus</name>
    <name type="common">Sweet flag</name>
    <dbReference type="NCBI Taxonomy" id="4465"/>
    <lineage>
        <taxon>Eukaryota</taxon>
        <taxon>Viridiplantae</taxon>
        <taxon>Streptophyta</taxon>
        <taxon>Embryophyta</taxon>
        <taxon>Tracheophyta</taxon>
        <taxon>Spermatophyta</taxon>
        <taxon>Magnoliopsida</taxon>
        <taxon>Liliopsida</taxon>
        <taxon>Acoraceae</taxon>
        <taxon>Acorus</taxon>
    </lineage>
</organism>
<name>A0AAV9D3T0_ACOCL</name>
<accession>A0AAV9D3T0</accession>
<evidence type="ECO:0000256" key="1">
    <source>
        <dbReference type="SAM" id="MobiDB-lite"/>
    </source>
</evidence>
<dbReference type="EMBL" id="JAUJYO010000016">
    <property type="protein sequence ID" value="KAK1295098.1"/>
    <property type="molecule type" value="Genomic_DNA"/>
</dbReference>
<feature type="compositionally biased region" description="Polar residues" evidence="1">
    <location>
        <begin position="194"/>
        <end position="235"/>
    </location>
</feature>
<dbReference type="PANTHER" id="PTHR31286">
    <property type="entry name" value="GLYCINE-RICH CELL WALL STRUCTURAL PROTEIN 1.8-LIKE"/>
    <property type="match status" value="1"/>
</dbReference>
<dbReference type="PANTHER" id="PTHR31286:SF180">
    <property type="entry name" value="OS10G0362600 PROTEIN"/>
    <property type="match status" value="1"/>
</dbReference>
<evidence type="ECO:0008006" key="4">
    <source>
        <dbReference type="Google" id="ProtNLM"/>
    </source>
</evidence>
<proteinExistence type="predicted"/>
<feature type="region of interest" description="Disordered" evidence="1">
    <location>
        <begin position="184"/>
        <end position="239"/>
    </location>
</feature>
<evidence type="ECO:0000313" key="2">
    <source>
        <dbReference type="EMBL" id="KAK1295098.1"/>
    </source>
</evidence>
<sequence length="295" mass="32786">MIAVLEGGPWSMSSRPFIIQKLSPYTKLEQAKLTSIPIWMKFPYPPLHLCSTSVIGKVASFIGTPLFLDTATRMMTRISNARIYVEVQVGDPMPDWVCVRSNGEKEHLQVLYDWKPTACSVCDTFGHDDAMCGKQKPLVPPSKQLQSNVETSSKYIVAQKDATAQTANAPKSALDSQGIEQPVHVSNQKDDESGNPSTHSSNHTPTIVRISTNEKTIPSSPTGGATKQENVNPPNDQRKQAQIPILTNKSANSEQPQKKSHPLIRWILPTLLQKLVKMSTRWYYHLMQVALLSLK</sequence>
<comment type="caution">
    <text evidence="2">The sequence shown here is derived from an EMBL/GenBank/DDBJ whole genome shotgun (WGS) entry which is preliminary data.</text>
</comment>
<dbReference type="Proteomes" id="UP001180020">
    <property type="component" value="Unassembled WGS sequence"/>
</dbReference>
<reference evidence="2" key="2">
    <citation type="submission" date="2023-06" db="EMBL/GenBank/DDBJ databases">
        <authorList>
            <person name="Ma L."/>
            <person name="Liu K.-W."/>
            <person name="Li Z."/>
            <person name="Hsiao Y.-Y."/>
            <person name="Qi Y."/>
            <person name="Fu T."/>
            <person name="Tang G."/>
            <person name="Zhang D."/>
            <person name="Sun W.-H."/>
            <person name="Liu D.-K."/>
            <person name="Li Y."/>
            <person name="Chen G.-Z."/>
            <person name="Liu X.-D."/>
            <person name="Liao X.-Y."/>
            <person name="Jiang Y.-T."/>
            <person name="Yu X."/>
            <person name="Hao Y."/>
            <person name="Huang J."/>
            <person name="Zhao X.-W."/>
            <person name="Ke S."/>
            <person name="Chen Y.-Y."/>
            <person name="Wu W.-L."/>
            <person name="Hsu J.-L."/>
            <person name="Lin Y.-F."/>
            <person name="Huang M.-D."/>
            <person name="Li C.-Y."/>
            <person name="Huang L."/>
            <person name="Wang Z.-W."/>
            <person name="Zhao X."/>
            <person name="Zhong W.-Y."/>
            <person name="Peng D.-H."/>
            <person name="Ahmad S."/>
            <person name="Lan S."/>
            <person name="Zhang J.-S."/>
            <person name="Tsai W.-C."/>
            <person name="Van De Peer Y."/>
            <person name="Liu Z.-J."/>
        </authorList>
    </citation>
    <scope>NUCLEOTIDE SEQUENCE</scope>
    <source>
        <strain evidence="2">CP</strain>
        <tissue evidence="2">Leaves</tissue>
    </source>
</reference>
<dbReference type="InterPro" id="IPR040256">
    <property type="entry name" value="At4g02000-like"/>
</dbReference>